<proteinExistence type="predicted"/>
<comment type="caution">
    <text evidence="1">The sequence shown here is derived from an EMBL/GenBank/DDBJ whole genome shotgun (WGS) entry which is preliminary data.</text>
</comment>
<reference evidence="1" key="1">
    <citation type="submission" date="2021-01" db="EMBL/GenBank/DDBJ databases">
        <title>Whole genome shotgun sequence of Planosporangium mesophilum NBRC 109066.</title>
        <authorList>
            <person name="Komaki H."/>
            <person name="Tamura T."/>
        </authorList>
    </citation>
    <scope>NUCLEOTIDE SEQUENCE</scope>
    <source>
        <strain evidence="1">NBRC 109066</strain>
    </source>
</reference>
<gene>
    <name evidence="1" type="ORF">Pme01_44440</name>
</gene>
<evidence type="ECO:0000313" key="1">
    <source>
        <dbReference type="EMBL" id="GII24847.1"/>
    </source>
</evidence>
<dbReference type="AlphaFoldDB" id="A0A8J3X1W3"/>
<keyword evidence="2" id="KW-1185">Reference proteome</keyword>
<sequence>MGFSTAQYEATINKPTSGLSELSAKLGEVGLTAAKLRALGERAVATLKGWKVLTKLRWHGTGVRGG</sequence>
<dbReference type="EMBL" id="BOON01000043">
    <property type="protein sequence ID" value="GII24847.1"/>
    <property type="molecule type" value="Genomic_DNA"/>
</dbReference>
<dbReference type="Proteomes" id="UP000599074">
    <property type="component" value="Unassembled WGS sequence"/>
</dbReference>
<evidence type="ECO:0000313" key="2">
    <source>
        <dbReference type="Proteomes" id="UP000599074"/>
    </source>
</evidence>
<accession>A0A8J3X1W3</accession>
<organism evidence="1 2">
    <name type="scientific">Planosporangium mesophilum</name>
    <dbReference type="NCBI Taxonomy" id="689768"/>
    <lineage>
        <taxon>Bacteria</taxon>
        <taxon>Bacillati</taxon>
        <taxon>Actinomycetota</taxon>
        <taxon>Actinomycetes</taxon>
        <taxon>Micromonosporales</taxon>
        <taxon>Micromonosporaceae</taxon>
        <taxon>Planosporangium</taxon>
    </lineage>
</organism>
<protein>
    <submittedName>
        <fullName evidence="1">Uncharacterized protein</fullName>
    </submittedName>
</protein>
<dbReference type="RefSeq" id="WP_239088396.1">
    <property type="nucleotide sequence ID" value="NZ_BOON01000043.1"/>
</dbReference>
<name>A0A8J3X1W3_9ACTN</name>